<dbReference type="EMBL" id="JARKIB010000029">
    <property type="protein sequence ID" value="KAJ7763845.1"/>
    <property type="molecule type" value="Genomic_DNA"/>
</dbReference>
<protein>
    <recommendedName>
        <fullName evidence="2">CxC2-like cysteine cluster KDZ transposase-associated domain-containing protein</fullName>
    </recommendedName>
</protein>
<evidence type="ECO:0000313" key="4">
    <source>
        <dbReference type="Proteomes" id="UP001215598"/>
    </source>
</evidence>
<gene>
    <name evidence="3" type="ORF">B0H16DRAFT_1455094</name>
</gene>
<dbReference type="Pfam" id="PF18803">
    <property type="entry name" value="CxC2"/>
    <property type="match status" value="1"/>
</dbReference>
<sequence>MPLPADVYLEIVTLSQRTEHLTLARLSWAFNRLLNPVIYRLNYVKSNVKKFVHSLASNPRLPRLVLKLIFEESPETYVDVEEWAAVLPAMVNLHYISVVPTIPLSRHVLPLLTFRLWGFGATGDVVGPWAELVASQPQLEELRLDSDYFGVIPGPTQLPRLRLIKGRPADIARCAQHKKLKQLWFFTGPPFGQRSLKAADLALLALSPARLLDIRIYARYFLQLLDAAPQMLTTLRHIVLDEELDWSDFTLDPHAPVGNSIKNFAAALTRERFPQLQSVLLICARKNTQRGARRLLSRADGAHFLDSFKMYLTGPRFRSLRLFAFDGCMGFDNWGSAVQPTTYLGPPPNQGPIDFEWCLVNLDLPTWHHYCHTCIVCQHSSYPVHRIRRWDGFYYNDEIAASALGLSLRLAHGEDSRCTVPIVERNVPVLTSESGILKIDIEFCGCNPLASRRLQLIAVGMSPSVVSGVPGATELRWFFREQDRREETARRRRESARRRIQSLKPHVEPLPVLPPIPPRKHWSLPSRAEGPANRAATEFTEEQQASWDAMGNELAATALAWREGKLGDGFANLEEEDHMPTFEEFLARTAPPVPLPSIPGLWDVVENVTAGYVQLLACVKRLRKADEERTKAFELLTSLLWQKHETTFKNWYGAWPTSQGD</sequence>
<dbReference type="AlphaFoldDB" id="A0AAD7JJ56"/>
<comment type="caution">
    <text evidence="3">The sequence shown here is derived from an EMBL/GenBank/DDBJ whole genome shotgun (WGS) entry which is preliminary data.</text>
</comment>
<reference evidence="3" key="1">
    <citation type="submission" date="2023-03" db="EMBL/GenBank/DDBJ databases">
        <title>Massive genome expansion in bonnet fungi (Mycena s.s.) driven by repeated elements and novel gene families across ecological guilds.</title>
        <authorList>
            <consortium name="Lawrence Berkeley National Laboratory"/>
            <person name="Harder C.B."/>
            <person name="Miyauchi S."/>
            <person name="Viragh M."/>
            <person name="Kuo A."/>
            <person name="Thoen E."/>
            <person name="Andreopoulos B."/>
            <person name="Lu D."/>
            <person name="Skrede I."/>
            <person name="Drula E."/>
            <person name="Henrissat B."/>
            <person name="Morin E."/>
            <person name="Kohler A."/>
            <person name="Barry K."/>
            <person name="LaButti K."/>
            <person name="Morin E."/>
            <person name="Salamov A."/>
            <person name="Lipzen A."/>
            <person name="Mereny Z."/>
            <person name="Hegedus B."/>
            <person name="Baldrian P."/>
            <person name="Stursova M."/>
            <person name="Weitz H."/>
            <person name="Taylor A."/>
            <person name="Grigoriev I.V."/>
            <person name="Nagy L.G."/>
            <person name="Martin F."/>
            <person name="Kauserud H."/>
        </authorList>
    </citation>
    <scope>NUCLEOTIDE SEQUENCE</scope>
    <source>
        <strain evidence="3">CBHHK182m</strain>
    </source>
</reference>
<organism evidence="3 4">
    <name type="scientific">Mycena metata</name>
    <dbReference type="NCBI Taxonomy" id="1033252"/>
    <lineage>
        <taxon>Eukaryota</taxon>
        <taxon>Fungi</taxon>
        <taxon>Dikarya</taxon>
        <taxon>Basidiomycota</taxon>
        <taxon>Agaricomycotina</taxon>
        <taxon>Agaricomycetes</taxon>
        <taxon>Agaricomycetidae</taxon>
        <taxon>Agaricales</taxon>
        <taxon>Marasmiineae</taxon>
        <taxon>Mycenaceae</taxon>
        <taxon>Mycena</taxon>
    </lineage>
</organism>
<evidence type="ECO:0000259" key="2">
    <source>
        <dbReference type="Pfam" id="PF18803"/>
    </source>
</evidence>
<dbReference type="Proteomes" id="UP001215598">
    <property type="component" value="Unassembled WGS sequence"/>
</dbReference>
<keyword evidence="4" id="KW-1185">Reference proteome</keyword>
<name>A0AAD7JJ56_9AGAR</name>
<evidence type="ECO:0000256" key="1">
    <source>
        <dbReference type="SAM" id="MobiDB-lite"/>
    </source>
</evidence>
<accession>A0AAD7JJ56</accession>
<feature type="region of interest" description="Disordered" evidence="1">
    <location>
        <begin position="508"/>
        <end position="537"/>
    </location>
</feature>
<dbReference type="InterPro" id="IPR041457">
    <property type="entry name" value="CxC2_KDZ-assoc"/>
</dbReference>
<feature type="domain" description="CxC2-like cysteine cluster KDZ transposase-associated" evidence="2">
    <location>
        <begin position="403"/>
        <end position="467"/>
    </location>
</feature>
<proteinExistence type="predicted"/>
<evidence type="ECO:0000313" key="3">
    <source>
        <dbReference type="EMBL" id="KAJ7763845.1"/>
    </source>
</evidence>